<keyword evidence="1" id="KW-0472">Membrane</keyword>
<proteinExistence type="predicted"/>
<dbReference type="Proteomes" id="UP000678243">
    <property type="component" value="Unassembled WGS sequence"/>
</dbReference>
<comment type="caution">
    <text evidence="3">The sequence shown here is derived from an EMBL/GenBank/DDBJ whole genome shotgun (WGS) entry which is preliminary data.</text>
</comment>
<keyword evidence="4" id="KW-1185">Reference proteome</keyword>
<sequence length="245" mass="25774">MSHLDPEQLALLALGEPVASDRERTHLDQCPACAAEIADLAHAAGVARSTVSDAELEAPPADVWSRIHDELGLPESLSADPLRAAAPPVADAPPAPPNRRRTAARWWVLAAASALLLAVGAGTWTAISAALRPVTVATATLDPFPDHPDAVGSAEVDEDRTGARTLTVSLDGEDGSDDYREVWLIRNDGKALISLGVLDAERGVFAIPENVDLGEYDLVDISFEPVDGDPTHSGNSIVRGTLDFT</sequence>
<dbReference type="EMBL" id="JAGTUK010000002">
    <property type="protein sequence ID" value="MBS0023882.1"/>
    <property type="molecule type" value="Genomic_DNA"/>
</dbReference>
<dbReference type="InterPro" id="IPR018764">
    <property type="entry name" value="RskA_C"/>
</dbReference>
<name>A0ABS5INB9_9MICO</name>
<organism evidence="3 4">
    <name type="scientific">Microbacterium paraoxydans</name>
    <dbReference type="NCBI Taxonomy" id="199592"/>
    <lineage>
        <taxon>Bacteria</taxon>
        <taxon>Bacillati</taxon>
        <taxon>Actinomycetota</taxon>
        <taxon>Actinomycetes</taxon>
        <taxon>Micrococcales</taxon>
        <taxon>Microbacteriaceae</taxon>
        <taxon>Microbacterium</taxon>
    </lineage>
</organism>
<gene>
    <name evidence="3" type="ORF">KE274_07140</name>
</gene>
<dbReference type="Pfam" id="PF10099">
    <property type="entry name" value="RskA_C"/>
    <property type="match status" value="1"/>
</dbReference>
<keyword evidence="1" id="KW-1133">Transmembrane helix</keyword>
<evidence type="ECO:0000313" key="4">
    <source>
        <dbReference type="Proteomes" id="UP000678243"/>
    </source>
</evidence>
<reference evidence="3 4" key="1">
    <citation type="submission" date="2021-04" db="EMBL/GenBank/DDBJ databases">
        <title>Whole genome analysis of root endophytic bacterium Microbacterium paraoxydans ku-mp colonizing RP-bio226 rice variety.</title>
        <authorList>
            <person name="Ulaganathan K."/>
            <person name="Latha B."/>
        </authorList>
    </citation>
    <scope>NUCLEOTIDE SEQUENCE [LARGE SCALE GENOMIC DNA]</scope>
    <source>
        <strain evidence="4">ku-mp</strain>
    </source>
</reference>
<evidence type="ECO:0000313" key="3">
    <source>
        <dbReference type="EMBL" id="MBS0023882.1"/>
    </source>
</evidence>
<accession>A0ABS5INB9</accession>
<dbReference type="RefSeq" id="WP_211542258.1">
    <property type="nucleotide sequence ID" value="NZ_CBDREF010000001.1"/>
</dbReference>
<keyword evidence="1" id="KW-0812">Transmembrane</keyword>
<protein>
    <submittedName>
        <fullName evidence="3">Anti-sigma factor</fullName>
    </submittedName>
</protein>
<feature type="transmembrane region" description="Helical" evidence="1">
    <location>
        <begin position="106"/>
        <end position="127"/>
    </location>
</feature>
<evidence type="ECO:0000256" key="1">
    <source>
        <dbReference type="SAM" id="Phobius"/>
    </source>
</evidence>
<feature type="domain" description="Anti-sigma K factor RskA C-terminal" evidence="2">
    <location>
        <begin position="108"/>
        <end position="234"/>
    </location>
</feature>
<evidence type="ECO:0000259" key="2">
    <source>
        <dbReference type="Pfam" id="PF10099"/>
    </source>
</evidence>